<dbReference type="Proteomes" id="UP000076959">
    <property type="component" value="Unassembled WGS sequence"/>
</dbReference>
<dbReference type="Pfam" id="PF06439">
    <property type="entry name" value="3keto-disac_hyd"/>
    <property type="match status" value="1"/>
</dbReference>
<evidence type="ECO:0000256" key="1">
    <source>
        <dbReference type="SAM" id="SignalP"/>
    </source>
</evidence>
<organism evidence="3 4">
    <name type="scientific">Bradyrhizobium centrolobii</name>
    <dbReference type="NCBI Taxonomy" id="1505087"/>
    <lineage>
        <taxon>Bacteria</taxon>
        <taxon>Pseudomonadati</taxon>
        <taxon>Pseudomonadota</taxon>
        <taxon>Alphaproteobacteria</taxon>
        <taxon>Hyphomicrobiales</taxon>
        <taxon>Nitrobacteraceae</taxon>
        <taxon>Bradyrhizobium</taxon>
    </lineage>
</organism>
<feature type="chain" id="PRO_5008054965" description="3-keto-alpha-glucoside-1,2-lyase/3-keto-2-hydroxy-glucal hydratase domain-containing protein" evidence="1">
    <location>
        <begin position="22"/>
        <end position="202"/>
    </location>
</feature>
<proteinExistence type="predicted"/>
<evidence type="ECO:0000313" key="4">
    <source>
        <dbReference type="Proteomes" id="UP000076959"/>
    </source>
</evidence>
<keyword evidence="4" id="KW-1185">Reference proteome</keyword>
<dbReference type="EMBL" id="LUUB01000054">
    <property type="protein sequence ID" value="OAF09966.1"/>
    <property type="molecule type" value="Genomic_DNA"/>
</dbReference>
<feature type="domain" description="3-keto-alpha-glucoside-1,2-lyase/3-keto-2-hydroxy-glucal hydratase" evidence="2">
    <location>
        <begin position="33"/>
        <end position="200"/>
    </location>
</feature>
<reference evidence="3 4" key="1">
    <citation type="submission" date="2016-03" db="EMBL/GenBank/DDBJ databases">
        <title>Draft Genome Sequence of the Strain BR 10245 (Bradyrhizobium sp.) isolated from nodules of Centrolobium paraense.</title>
        <authorList>
            <person name="Simoes-Araujo J.L.Sr."/>
            <person name="Barauna A.C."/>
            <person name="Silva K."/>
            <person name="Zilli J.E."/>
        </authorList>
    </citation>
    <scope>NUCLEOTIDE SEQUENCE [LARGE SCALE GENOMIC DNA]</scope>
    <source>
        <strain evidence="3 4">BR 10245</strain>
    </source>
</reference>
<dbReference type="STRING" id="1505087.AYJ54_12305"/>
<keyword evidence="1" id="KW-0732">Signal</keyword>
<dbReference type="GO" id="GO:0016787">
    <property type="term" value="F:hydrolase activity"/>
    <property type="evidence" value="ECO:0007669"/>
    <property type="project" value="InterPro"/>
</dbReference>
<feature type="signal peptide" evidence="1">
    <location>
        <begin position="1"/>
        <end position="21"/>
    </location>
</feature>
<protein>
    <recommendedName>
        <fullName evidence="2">3-keto-alpha-glucoside-1,2-lyase/3-keto-2-hydroxy-glucal hydratase domain-containing protein</fullName>
    </recommendedName>
</protein>
<dbReference type="OrthoDB" id="8217716at2"/>
<gene>
    <name evidence="3" type="ORF">AYJ54_12305</name>
</gene>
<sequence length="202" mass="22592">MTLRRSLQFALALVASGFAVSQMLQQTRAEEAGWITLFDGKDLDQWDQVGQSNWHLADGAVTADKMEGKEAGYLVSKKPYKDFVVRVEFWPSDDANSGIYFRCLDAKKITDRTCYEANIFDQRPDPSYGTGAITRYVEINPMPKAAGKWNTFEITAKGRDITVVLNGEKTAELRNGMFDEGSIALQHGAGTIKFRKVQIKPL</sequence>
<accession>A0A176YTH9</accession>
<dbReference type="InterPro" id="IPR010496">
    <property type="entry name" value="AL/BT2_dom"/>
</dbReference>
<dbReference type="AlphaFoldDB" id="A0A176YTH9"/>
<dbReference type="Gene3D" id="2.60.120.560">
    <property type="entry name" value="Exo-inulinase, domain 1"/>
    <property type="match status" value="1"/>
</dbReference>
<evidence type="ECO:0000259" key="2">
    <source>
        <dbReference type="Pfam" id="PF06439"/>
    </source>
</evidence>
<evidence type="ECO:0000313" key="3">
    <source>
        <dbReference type="EMBL" id="OAF09966.1"/>
    </source>
</evidence>
<name>A0A176YTH9_9BRAD</name>
<comment type="caution">
    <text evidence="3">The sequence shown here is derived from an EMBL/GenBank/DDBJ whole genome shotgun (WGS) entry which is preliminary data.</text>
</comment>